<evidence type="ECO:0000256" key="1">
    <source>
        <dbReference type="SAM" id="Phobius"/>
    </source>
</evidence>
<keyword evidence="1" id="KW-0472">Membrane</keyword>
<dbReference type="EMBL" id="FUIG01000024">
    <property type="protein sequence ID" value="SJM30894.1"/>
    <property type="molecule type" value="Genomic_DNA"/>
</dbReference>
<reference evidence="3" key="1">
    <citation type="submission" date="2016-12" db="EMBL/GenBank/DDBJ databases">
        <authorList>
            <person name="Brunel B."/>
        </authorList>
    </citation>
    <scope>NUCLEOTIDE SEQUENCE [LARGE SCALE GENOMIC DNA]</scope>
</reference>
<feature type="transmembrane region" description="Helical" evidence="1">
    <location>
        <begin position="32"/>
        <end position="50"/>
    </location>
</feature>
<accession>A0A2P9AID4</accession>
<keyword evidence="3" id="KW-1185">Reference proteome</keyword>
<sequence>MPVCADARELALARMGAAASVAAAPRKMRRPITLSFVMLRVLLIAFRLAAMGVRSSRWQT</sequence>
<proteinExistence type="predicted"/>
<keyword evidence="1" id="KW-1133">Transmembrane helix</keyword>
<keyword evidence="1" id="KW-0812">Transmembrane</keyword>
<evidence type="ECO:0000313" key="2">
    <source>
        <dbReference type="EMBL" id="SJM30894.1"/>
    </source>
</evidence>
<organism evidence="2 3">
    <name type="scientific">Mesorhizobium delmotii</name>
    <dbReference type="NCBI Taxonomy" id="1631247"/>
    <lineage>
        <taxon>Bacteria</taxon>
        <taxon>Pseudomonadati</taxon>
        <taxon>Pseudomonadota</taxon>
        <taxon>Alphaproteobacteria</taxon>
        <taxon>Hyphomicrobiales</taxon>
        <taxon>Phyllobacteriaceae</taxon>
        <taxon>Mesorhizobium</taxon>
    </lineage>
</organism>
<dbReference type="AlphaFoldDB" id="A0A2P9AID4"/>
<dbReference type="Proteomes" id="UP000245698">
    <property type="component" value="Unassembled WGS sequence"/>
</dbReference>
<protein>
    <submittedName>
        <fullName evidence="2">Uncharacterized protein</fullName>
    </submittedName>
</protein>
<name>A0A2P9AID4_9HYPH</name>
<gene>
    <name evidence="2" type="ORF">BQ8482_180123</name>
</gene>
<evidence type="ECO:0000313" key="3">
    <source>
        <dbReference type="Proteomes" id="UP000245698"/>
    </source>
</evidence>